<feature type="compositionally biased region" description="Acidic residues" evidence="1">
    <location>
        <begin position="63"/>
        <end position="75"/>
    </location>
</feature>
<evidence type="ECO:0000313" key="3">
    <source>
        <dbReference type="Proteomes" id="UP000030762"/>
    </source>
</evidence>
<feature type="region of interest" description="Disordered" evidence="1">
    <location>
        <begin position="1"/>
        <end position="75"/>
    </location>
</feature>
<dbReference type="EMBL" id="JH767342">
    <property type="protein sequence ID" value="EQC24923.1"/>
    <property type="molecule type" value="Genomic_DNA"/>
</dbReference>
<sequence>MSDEEQSYSDEEFPTVDANAAPQHRVVLPQKSESDLYDWDNDAASTKHDGDDQRNDRSTPLVDGDEYTENDFGAEEYTYDDALTETAAAAINTTAADIISQPATDDSADLDAYANDDDYTEEDYTDDESPSESAATTNPSAPEIAVPDVDAETVTPASSSPTYEDDDNDVD</sequence>
<reference evidence="2 3" key="1">
    <citation type="submission" date="2012-04" db="EMBL/GenBank/DDBJ databases">
        <title>The Genome Sequence of Saprolegnia declina VS20.</title>
        <authorList>
            <consortium name="The Broad Institute Genome Sequencing Platform"/>
            <person name="Russ C."/>
            <person name="Nusbaum C."/>
            <person name="Tyler B."/>
            <person name="van West P."/>
            <person name="Dieguez-Uribeondo J."/>
            <person name="de Bruijn I."/>
            <person name="Tripathy S."/>
            <person name="Jiang R."/>
            <person name="Young S.K."/>
            <person name="Zeng Q."/>
            <person name="Gargeya S."/>
            <person name="Fitzgerald M."/>
            <person name="Haas B."/>
            <person name="Abouelleil A."/>
            <person name="Alvarado L."/>
            <person name="Arachchi H.M."/>
            <person name="Berlin A."/>
            <person name="Chapman S.B."/>
            <person name="Goldberg J."/>
            <person name="Griggs A."/>
            <person name="Gujja S."/>
            <person name="Hansen M."/>
            <person name="Howarth C."/>
            <person name="Imamovic A."/>
            <person name="Larimer J."/>
            <person name="McCowen C."/>
            <person name="Montmayeur A."/>
            <person name="Murphy C."/>
            <person name="Neiman D."/>
            <person name="Pearson M."/>
            <person name="Priest M."/>
            <person name="Roberts A."/>
            <person name="Saif S."/>
            <person name="Shea T."/>
            <person name="Sisk P."/>
            <person name="Sykes S."/>
            <person name="Wortman J."/>
            <person name="Nusbaum C."/>
            <person name="Birren B."/>
        </authorList>
    </citation>
    <scope>NUCLEOTIDE SEQUENCE [LARGE SCALE GENOMIC DNA]</scope>
    <source>
        <strain evidence="2 3">VS20</strain>
    </source>
</reference>
<gene>
    <name evidence="2" type="ORF">SDRG_17192</name>
</gene>
<feature type="compositionally biased region" description="Polar residues" evidence="1">
    <location>
        <begin position="131"/>
        <end position="140"/>
    </location>
</feature>
<dbReference type="InParanoid" id="T0QYV5"/>
<feature type="compositionally biased region" description="Basic and acidic residues" evidence="1">
    <location>
        <begin position="45"/>
        <end position="57"/>
    </location>
</feature>
<evidence type="ECO:0000256" key="1">
    <source>
        <dbReference type="SAM" id="MobiDB-lite"/>
    </source>
</evidence>
<protein>
    <submittedName>
        <fullName evidence="2">Uncharacterized protein</fullName>
    </submittedName>
</protein>
<keyword evidence="3" id="KW-1185">Reference proteome</keyword>
<dbReference type="GeneID" id="19957919"/>
<accession>T0QYV5</accession>
<dbReference type="AlphaFoldDB" id="T0QYV5"/>
<proteinExistence type="predicted"/>
<organism evidence="2 3">
    <name type="scientific">Saprolegnia diclina (strain VS20)</name>
    <dbReference type="NCBI Taxonomy" id="1156394"/>
    <lineage>
        <taxon>Eukaryota</taxon>
        <taxon>Sar</taxon>
        <taxon>Stramenopiles</taxon>
        <taxon>Oomycota</taxon>
        <taxon>Saprolegniomycetes</taxon>
        <taxon>Saprolegniales</taxon>
        <taxon>Saprolegniaceae</taxon>
        <taxon>Saprolegnia</taxon>
    </lineage>
</organism>
<dbReference type="VEuPathDB" id="FungiDB:SDRG_17192"/>
<name>T0QYV5_SAPDV</name>
<feature type="compositionally biased region" description="Acidic residues" evidence="1">
    <location>
        <begin position="106"/>
        <end position="130"/>
    </location>
</feature>
<feature type="region of interest" description="Disordered" evidence="1">
    <location>
        <begin position="96"/>
        <end position="171"/>
    </location>
</feature>
<dbReference type="Proteomes" id="UP000030762">
    <property type="component" value="Unassembled WGS sequence"/>
</dbReference>
<dbReference type="RefSeq" id="XP_008621651.1">
    <property type="nucleotide sequence ID" value="XM_008623429.1"/>
</dbReference>
<feature type="compositionally biased region" description="Acidic residues" evidence="1">
    <location>
        <begin position="1"/>
        <end position="14"/>
    </location>
</feature>
<feature type="non-terminal residue" evidence="2">
    <location>
        <position position="171"/>
    </location>
</feature>
<evidence type="ECO:0000313" key="2">
    <source>
        <dbReference type="EMBL" id="EQC24923.1"/>
    </source>
</evidence>